<keyword evidence="3" id="KW-1185">Reference proteome</keyword>
<evidence type="ECO:0000313" key="3">
    <source>
        <dbReference type="Proteomes" id="UP000070657"/>
    </source>
</evidence>
<proteinExistence type="predicted"/>
<protein>
    <submittedName>
        <fullName evidence="2">Uncharacterized protein</fullName>
    </submittedName>
</protein>
<dbReference type="EMBL" id="LHXP01000012">
    <property type="protein sequence ID" value="KXA93655.1"/>
    <property type="molecule type" value="Genomic_DNA"/>
</dbReference>
<evidence type="ECO:0000256" key="1">
    <source>
        <dbReference type="SAM" id="Coils"/>
    </source>
</evidence>
<organism evidence="2 3">
    <name type="scientific">candidate division MSBL1 archaeon SCGC-AAA259E22</name>
    <dbReference type="NCBI Taxonomy" id="1698265"/>
    <lineage>
        <taxon>Archaea</taxon>
        <taxon>Methanobacteriati</taxon>
        <taxon>Methanobacteriota</taxon>
        <taxon>candidate division MSBL1</taxon>
    </lineage>
</organism>
<dbReference type="Proteomes" id="UP000070657">
    <property type="component" value="Unassembled WGS sequence"/>
</dbReference>
<reference evidence="2 3" key="1">
    <citation type="journal article" date="2016" name="Sci. Rep.">
        <title>Metabolic traits of an uncultured archaeal lineage -MSBL1- from brine pools of the Red Sea.</title>
        <authorList>
            <person name="Mwirichia R."/>
            <person name="Alam I."/>
            <person name="Rashid M."/>
            <person name="Vinu M."/>
            <person name="Ba-Alawi W."/>
            <person name="Anthony Kamau A."/>
            <person name="Kamanda Ngugi D."/>
            <person name="Goker M."/>
            <person name="Klenk H.P."/>
            <person name="Bajic V."/>
            <person name="Stingl U."/>
        </authorList>
    </citation>
    <scope>NUCLEOTIDE SEQUENCE [LARGE SCALE GENOMIC DNA]</scope>
    <source>
        <strain evidence="2">SCGC-AAA259E22</strain>
    </source>
</reference>
<comment type="caution">
    <text evidence="2">The sequence shown here is derived from an EMBL/GenBank/DDBJ whole genome shotgun (WGS) entry which is preliminary data.</text>
</comment>
<keyword evidence="1" id="KW-0175">Coiled coil</keyword>
<feature type="coiled-coil region" evidence="1">
    <location>
        <begin position="52"/>
        <end position="88"/>
    </location>
</feature>
<dbReference type="AlphaFoldDB" id="A0A133UHJ5"/>
<name>A0A133UHJ5_9EURY</name>
<dbReference type="InterPro" id="IPR027417">
    <property type="entry name" value="P-loop_NTPase"/>
</dbReference>
<gene>
    <name evidence="2" type="ORF">AKJ66_01480</name>
</gene>
<evidence type="ECO:0000313" key="2">
    <source>
        <dbReference type="EMBL" id="KXA93655.1"/>
    </source>
</evidence>
<accession>A0A133UHJ5</accession>
<dbReference type="SUPFAM" id="SSF52540">
    <property type="entry name" value="P-loop containing nucleoside triphosphate hydrolases"/>
    <property type="match status" value="1"/>
</dbReference>
<sequence length="243" mass="28002">MNKQLQIERIEQFLNDHGIDPTETDIPALVDGSLHFDENFSKIKEKFGVKSEEELMEEIRNWEEREQKKRKEEFRNRFENSLKQVERNGKQVSQYYSQTRAYVKAIVNGGPDSLILFSRPGLGKSYQVLSVLKEEGLEKDKDYALISGYSTPLSLYHKLYRNRDKIVVLDDVDGITSSRKALSLLQAVTWSVNGERIVNYETTSDKLEAPSQFEFEGSIIICLNRASSLPELEALRSNVEEDE</sequence>